<dbReference type="PANTHER" id="PTHR37487:SF2">
    <property type="entry name" value="EXPRESSED PROTEIN"/>
    <property type="match status" value="1"/>
</dbReference>
<name>A0AA38UE31_9AGAR</name>
<evidence type="ECO:0000256" key="1">
    <source>
        <dbReference type="SAM" id="MobiDB-lite"/>
    </source>
</evidence>
<reference evidence="3" key="1">
    <citation type="submission" date="2022-08" db="EMBL/GenBank/DDBJ databases">
        <authorList>
            <consortium name="DOE Joint Genome Institute"/>
            <person name="Min B."/>
            <person name="Riley R."/>
            <person name="Sierra-Patev S."/>
            <person name="Naranjo-Ortiz M."/>
            <person name="Looney B."/>
            <person name="Konkel Z."/>
            <person name="Slot J.C."/>
            <person name="Sakamoto Y."/>
            <person name="Steenwyk J.L."/>
            <person name="Rokas A."/>
            <person name="Carro J."/>
            <person name="Camarero S."/>
            <person name="Ferreira P."/>
            <person name="Molpeceres G."/>
            <person name="Ruiz-Duenas F.J."/>
            <person name="Serrano A."/>
            <person name="Henrissat B."/>
            <person name="Drula E."/>
            <person name="Hughes K.W."/>
            <person name="Mata J.L."/>
            <person name="Ishikawa N.K."/>
            <person name="Vargas-Isla R."/>
            <person name="Ushijima S."/>
            <person name="Smith C.A."/>
            <person name="Ahrendt S."/>
            <person name="Andreopoulos W."/>
            <person name="He G."/>
            <person name="Labutti K."/>
            <person name="Lipzen A."/>
            <person name="Ng V."/>
            <person name="Sandor L."/>
            <person name="Barry K."/>
            <person name="Martinez A.T."/>
            <person name="Xiao Y."/>
            <person name="Gibbons J.G."/>
            <person name="Terashima K."/>
            <person name="Hibbett D.S."/>
            <person name="Grigoriev I.V."/>
        </authorList>
    </citation>
    <scope>NUCLEOTIDE SEQUENCE</scope>
    <source>
        <strain evidence="3">TFB9207</strain>
    </source>
</reference>
<feature type="region of interest" description="Disordered" evidence="1">
    <location>
        <begin position="146"/>
        <end position="182"/>
    </location>
</feature>
<dbReference type="Proteomes" id="UP001163846">
    <property type="component" value="Unassembled WGS sequence"/>
</dbReference>
<gene>
    <name evidence="3" type="ORF">F5878DRAFT_661241</name>
</gene>
<feature type="signal peptide" evidence="2">
    <location>
        <begin position="1"/>
        <end position="20"/>
    </location>
</feature>
<keyword evidence="4" id="KW-1185">Reference proteome</keyword>
<evidence type="ECO:0000313" key="4">
    <source>
        <dbReference type="Proteomes" id="UP001163846"/>
    </source>
</evidence>
<proteinExistence type="predicted"/>
<feature type="chain" id="PRO_5041396197" evidence="2">
    <location>
        <begin position="21"/>
        <end position="208"/>
    </location>
</feature>
<accession>A0AA38UE31</accession>
<protein>
    <submittedName>
        <fullName evidence="3">Uncharacterized protein</fullName>
    </submittedName>
</protein>
<comment type="caution">
    <text evidence="3">The sequence shown here is derived from an EMBL/GenBank/DDBJ whole genome shotgun (WGS) entry which is preliminary data.</text>
</comment>
<dbReference type="EMBL" id="MU806185">
    <property type="protein sequence ID" value="KAJ3838392.1"/>
    <property type="molecule type" value="Genomic_DNA"/>
</dbReference>
<dbReference type="PANTHER" id="PTHR37487">
    <property type="entry name" value="CHROMOSOME 1, WHOLE GENOME SHOTGUN SEQUENCE"/>
    <property type="match status" value="1"/>
</dbReference>
<keyword evidence="2" id="KW-0732">Signal</keyword>
<dbReference type="AlphaFoldDB" id="A0AA38UE31"/>
<sequence length="208" mass="20697">MKLSTFVFVAAVAVIPSVRGLTVNTPSSLDVCQPSLLSWSGGTPPYYPSILPGGEISASALKTFDSTNATQYTWTVDIAAGTAITVQLKDSTGTIAYSDQVTISSGTDTSCVSTSVAASASAGSTSAYVLTSLLVKSLNEWGRFSGSSASSTSGSTVTSTSSASGSTSSSASTTSSASSSSSSNAASRFLVNNGVAGFLGIIGLTMLT</sequence>
<evidence type="ECO:0000256" key="2">
    <source>
        <dbReference type="SAM" id="SignalP"/>
    </source>
</evidence>
<organism evidence="3 4">
    <name type="scientific">Lentinula raphanica</name>
    <dbReference type="NCBI Taxonomy" id="153919"/>
    <lineage>
        <taxon>Eukaryota</taxon>
        <taxon>Fungi</taxon>
        <taxon>Dikarya</taxon>
        <taxon>Basidiomycota</taxon>
        <taxon>Agaricomycotina</taxon>
        <taxon>Agaricomycetes</taxon>
        <taxon>Agaricomycetidae</taxon>
        <taxon>Agaricales</taxon>
        <taxon>Marasmiineae</taxon>
        <taxon>Omphalotaceae</taxon>
        <taxon>Lentinula</taxon>
    </lineage>
</organism>
<evidence type="ECO:0000313" key="3">
    <source>
        <dbReference type="EMBL" id="KAJ3838392.1"/>
    </source>
</evidence>